<protein>
    <submittedName>
        <fullName evidence="1">Uncharacterized protein</fullName>
    </submittedName>
</protein>
<name>A0ABY4SCC3_AQUTE</name>
<reference evidence="1" key="1">
    <citation type="submission" date="2022-05" db="EMBL/GenBank/DDBJ databases">
        <title>An RpoN-dependent PEP-CTERM gene is involved in floc formation of an Aquincola tertiaricarbonis strain.</title>
        <authorList>
            <person name="Qiu D."/>
            <person name="Xia M."/>
        </authorList>
    </citation>
    <scope>NUCLEOTIDE SEQUENCE</scope>
    <source>
        <strain evidence="1">RN12</strain>
    </source>
</reference>
<evidence type="ECO:0000313" key="1">
    <source>
        <dbReference type="EMBL" id="URI08960.1"/>
    </source>
</evidence>
<proteinExistence type="predicted"/>
<dbReference type="Proteomes" id="UP001056201">
    <property type="component" value="Chromosome 2"/>
</dbReference>
<gene>
    <name evidence="1" type="ORF">MW290_25665</name>
</gene>
<dbReference type="RefSeq" id="WP_250197178.1">
    <property type="nucleotide sequence ID" value="NZ_CP097636.1"/>
</dbReference>
<keyword evidence="2" id="KW-1185">Reference proteome</keyword>
<dbReference type="EMBL" id="CP097636">
    <property type="protein sequence ID" value="URI08960.1"/>
    <property type="molecule type" value="Genomic_DNA"/>
</dbReference>
<accession>A0ABY4SCC3</accession>
<sequence>MSCANPCTTMCAGCETRVTQAPRDPLDKSHVRRIARAVPVAVLQALDHLRAAVSPAEAKSLLTIREHILGTDATHTQLHAVLNADASEGYITDSEDDAVWVATGYEAWAPYIPPAMGDYFRAVHEEDGPLQQVVLVLPRLATPEADR</sequence>
<evidence type="ECO:0000313" key="2">
    <source>
        <dbReference type="Proteomes" id="UP001056201"/>
    </source>
</evidence>
<organism evidence="1 2">
    <name type="scientific">Aquincola tertiaricarbonis</name>
    <dbReference type="NCBI Taxonomy" id="391953"/>
    <lineage>
        <taxon>Bacteria</taxon>
        <taxon>Pseudomonadati</taxon>
        <taxon>Pseudomonadota</taxon>
        <taxon>Betaproteobacteria</taxon>
        <taxon>Burkholderiales</taxon>
        <taxon>Sphaerotilaceae</taxon>
        <taxon>Aquincola</taxon>
    </lineage>
</organism>